<evidence type="ECO:0000313" key="4">
    <source>
        <dbReference type="Proteomes" id="UP000696294"/>
    </source>
</evidence>
<keyword evidence="4" id="KW-1185">Reference proteome</keyword>
<organism evidence="3 4">
    <name type="scientific">Nonomuraea composti</name>
    <dbReference type="NCBI Taxonomy" id="2720023"/>
    <lineage>
        <taxon>Bacteria</taxon>
        <taxon>Bacillati</taxon>
        <taxon>Actinomycetota</taxon>
        <taxon>Actinomycetes</taxon>
        <taxon>Streptosporangiales</taxon>
        <taxon>Streptosporangiaceae</taxon>
        <taxon>Nonomuraea</taxon>
    </lineage>
</organism>
<dbReference type="RefSeq" id="WP_168011602.1">
    <property type="nucleotide sequence ID" value="NZ_JAATEP010000016.1"/>
</dbReference>
<accession>A0ABX1BB67</accession>
<dbReference type="EMBL" id="JAATEP010000016">
    <property type="protein sequence ID" value="NJP92388.1"/>
    <property type="molecule type" value="Genomic_DNA"/>
</dbReference>
<reference evidence="3 4" key="1">
    <citation type="submission" date="2020-03" db="EMBL/GenBank/DDBJ databases">
        <title>WGS of actinomycetes isolated from Thailand.</title>
        <authorList>
            <person name="Thawai C."/>
        </authorList>
    </citation>
    <scope>NUCLEOTIDE SEQUENCE [LARGE SCALE GENOMIC DNA]</scope>
    <source>
        <strain evidence="3 4">FMUSA5-5</strain>
    </source>
</reference>
<sequence length="160" mass="16429">MVLAGPLTGGQPATSVGSYTTHEQAQHAVSFLADNDFPIDRVSIVGSDLRLVETVLGRLTPARSALGGAGTGAWIGLLAGLISGMAGAGAASLLAIGLIGALFGAAFGAVFGLAAHASTRKIRGLVSRSNVVAQRYEVLVPRDLAEEARNLLIKHEWRTS</sequence>
<feature type="transmembrane region" description="Helical" evidence="1">
    <location>
        <begin position="93"/>
        <end position="115"/>
    </location>
</feature>
<keyword evidence="1" id="KW-0812">Transmembrane</keyword>
<gene>
    <name evidence="3" type="ORF">HCN51_23445</name>
</gene>
<proteinExistence type="predicted"/>
<dbReference type="Pfam" id="PF11181">
    <property type="entry name" value="YflT"/>
    <property type="match status" value="1"/>
</dbReference>
<evidence type="ECO:0000313" key="3">
    <source>
        <dbReference type="EMBL" id="NJP92388.1"/>
    </source>
</evidence>
<dbReference type="InterPro" id="IPR025889">
    <property type="entry name" value="GSP17M-like_dom"/>
</dbReference>
<feature type="transmembrane region" description="Helical" evidence="1">
    <location>
        <begin position="65"/>
        <end position="87"/>
    </location>
</feature>
<comment type="caution">
    <text evidence="3">The sequence shown here is derived from an EMBL/GenBank/DDBJ whole genome shotgun (WGS) entry which is preliminary data.</text>
</comment>
<dbReference type="Proteomes" id="UP000696294">
    <property type="component" value="Unassembled WGS sequence"/>
</dbReference>
<feature type="domain" description="General stress protein 17M-like" evidence="2">
    <location>
        <begin position="15"/>
        <end position="84"/>
    </location>
</feature>
<keyword evidence="1" id="KW-1133">Transmembrane helix</keyword>
<evidence type="ECO:0000259" key="2">
    <source>
        <dbReference type="Pfam" id="PF11181"/>
    </source>
</evidence>
<protein>
    <recommendedName>
        <fullName evidence="2">General stress protein 17M-like domain-containing protein</fullName>
    </recommendedName>
</protein>
<name>A0ABX1BB67_9ACTN</name>
<evidence type="ECO:0000256" key="1">
    <source>
        <dbReference type="SAM" id="Phobius"/>
    </source>
</evidence>
<keyword evidence="1" id="KW-0472">Membrane</keyword>